<sequence>MQVFAKPRTPKTSAHAKSDAQKEYLSFIIRSAAKGVNGLIFGATFTYHFPTRYMYAFIHIYEMPPYIDVIPSLASSLSSPNSTPFLIPLFLLHVDTEQRYKFITNAHATLFSLEIQAGVRESSHDTEGTDFSALSKDLSYFIGNLSLVDWACKTMTRQLEFIGEVKKKYRTQATLSGIKGEEIENTMCVMEEGLDSLGCLNKSIQEQTECLSQRAQALIQTVYSGIAQRDAALSQLAANAAARDSAIMRVIAAITMFFLPATTVAVRFLSLLSPRLANVEDRPSSPPLSSTFKSHATSKFTPGGYGYTG</sequence>
<evidence type="ECO:0000313" key="3">
    <source>
        <dbReference type="Proteomes" id="UP001521785"/>
    </source>
</evidence>
<comment type="caution">
    <text evidence="2">The sequence shown here is derived from an EMBL/GenBank/DDBJ whole genome shotgun (WGS) entry which is preliminary data.</text>
</comment>
<name>A0ABR3QNF7_9PLEO</name>
<keyword evidence="1" id="KW-1133">Transmembrane helix</keyword>
<keyword evidence="1" id="KW-0472">Membrane</keyword>
<gene>
    <name evidence="2" type="ORF">SLS60_010411</name>
</gene>
<proteinExistence type="predicted"/>
<evidence type="ECO:0000313" key="2">
    <source>
        <dbReference type="EMBL" id="KAL1593680.1"/>
    </source>
</evidence>
<protein>
    <submittedName>
        <fullName evidence="2">Uncharacterized protein</fullName>
    </submittedName>
</protein>
<reference evidence="2 3" key="1">
    <citation type="submission" date="2024-02" db="EMBL/GenBank/DDBJ databases">
        <title>De novo assembly and annotation of 12 fungi associated with fruit tree decline syndrome in Ontario, Canada.</title>
        <authorList>
            <person name="Sulman M."/>
            <person name="Ellouze W."/>
            <person name="Ilyukhin E."/>
        </authorList>
    </citation>
    <scope>NUCLEOTIDE SEQUENCE [LARGE SCALE GENOMIC DNA]</scope>
    <source>
        <strain evidence="2 3">M42-189</strain>
    </source>
</reference>
<dbReference type="Proteomes" id="UP001521785">
    <property type="component" value="Unassembled WGS sequence"/>
</dbReference>
<accession>A0ABR3QNF7</accession>
<evidence type="ECO:0000256" key="1">
    <source>
        <dbReference type="SAM" id="Phobius"/>
    </source>
</evidence>
<organism evidence="2 3">
    <name type="scientific">Paraconiothyrium brasiliense</name>
    <dbReference type="NCBI Taxonomy" id="300254"/>
    <lineage>
        <taxon>Eukaryota</taxon>
        <taxon>Fungi</taxon>
        <taxon>Dikarya</taxon>
        <taxon>Ascomycota</taxon>
        <taxon>Pezizomycotina</taxon>
        <taxon>Dothideomycetes</taxon>
        <taxon>Pleosporomycetidae</taxon>
        <taxon>Pleosporales</taxon>
        <taxon>Massarineae</taxon>
        <taxon>Didymosphaeriaceae</taxon>
        <taxon>Paraconiothyrium</taxon>
    </lineage>
</organism>
<dbReference type="EMBL" id="JAKJXO020000018">
    <property type="protein sequence ID" value="KAL1593680.1"/>
    <property type="molecule type" value="Genomic_DNA"/>
</dbReference>
<keyword evidence="3" id="KW-1185">Reference proteome</keyword>
<keyword evidence="1" id="KW-0812">Transmembrane</keyword>
<feature type="transmembrane region" description="Helical" evidence="1">
    <location>
        <begin position="246"/>
        <end position="269"/>
    </location>
</feature>